<dbReference type="InterPro" id="IPR058486">
    <property type="entry name" value="DUF8173"/>
</dbReference>
<name>A0A8A2UE59_9EURY</name>
<keyword evidence="4" id="KW-1185">Reference proteome</keyword>
<dbReference type="EMBL" id="CP071463">
    <property type="protein sequence ID" value="QSW86966.1"/>
    <property type="molecule type" value="Genomic_DNA"/>
</dbReference>
<evidence type="ECO:0000313" key="3">
    <source>
        <dbReference type="EMBL" id="QSW86966.1"/>
    </source>
</evidence>
<evidence type="ECO:0000259" key="2">
    <source>
        <dbReference type="Pfam" id="PF26514"/>
    </source>
</evidence>
<feature type="transmembrane region" description="Helical" evidence="1">
    <location>
        <begin position="95"/>
        <end position="116"/>
    </location>
</feature>
<protein>
    <recommendedName>
        <fullName evidence="2">DUF8173 domain-containing protein</fullName>
    </recommendedName>
</protein>
<gene>
    <name evidence="3" type="ORF">J0X27_07175</name>
</gene>
<dbReference type="Proteomes" id="UP000663191">
    <property type="component" value="Chromosome"/>
</dbReference>
<dbReference type="AlphaFoldDB" id="A0A8A2UE59"/>
<organism evidence="3 4">
    <name type="scientific">Natrinema longum</name>
    <dbReference type="NCBI Taxonomy" id="370324"/>
    <lineage>
        <taxon>Archaea</taxon>
        <taxon>Methanobacteriati</taxon>
        <taxon>Methanobacteriota</taxon>
        <taxon>Stenosarchaea group</taxon>
        <taxon>Halobacteria</taxon>
        <taxon>Halobacteriales</taxon>
        <taxon>Natrialbaceae</taxon>
        <taxon>Natrinema</taxon>
    </lineage>
</organism>
<keyword evidence="1" id="KW-0812">Transmembrane</keyword>
<feature type="transmembrane region" description="Helical" evidence="1">
    <location>
        <begin position="29"/>
        <end position="50"/>
    </location>
</feature>
<feature type="domain" description="DUF8173" evidence="2">
    <location>
        <begin position="11"/>
        <end position="167"/>
    </location>
</feature>
<dbReference type="KEGG" id="hlo:J0X27_07175"/>
<accession>A0A8A2UE59</accession>
<proteinExistence type="predicted"/>
<evidence type="ECO:0000313" key="4">
    <source>
        <dbReference type="Proteomes" id="UP000663191"/>
    </source>
</evidence>
<evidence type="ECO:0000256" key="1">
    <source>
        <dbReference type="SAM" id="Phobius"/>
    </source>
</evidence>
<feature type="transmembrane region" description="Helical" evidence="1">
    <location>
        <begin position="70"/>
        <end position="89"/>
    </location>
</feature>
<feature type="transmembrane region" description="Helical" evidence="1">
    <location>
        <begin position="128"/>
        <end position="144"/>
    </location>
</feature>
<keyword evidence="1" id="KW-0472">Membrane</keyword>
<sequence length="172" mass="17035">MTGVPAAALARRAPNGVETGTETAAATPWYVQAIGAGLVTLVVGGLLVAVAPDSTRRQTDRALESPGIAFAYGIASLVAVIGASVLLAITVIGLVLAIPLLLVFALVALVAGEYGYLAVGRLVSDNRLLALGCAIVVSVAVGAVPVLGSVVGFVISSVGLGTVVMAFLEGRG</sequence>
<reference evidence="3 4" key="1">
    <citation type="journal article" date="2006" name="Int. J. Syst. Evol. Microbiol.">
        <title>Haloterrigena longa sp. nov. and Haloterrigena limicola sp. nov., extremely halophilic archaea isolated from a salt lake.</title>
        <authorList>
            <person name="Cui H.L."/>
            <person name="Tohty D."/>
            <person name="Zhou P.J."/>
            <person name="Liu S.J."/>
        </authorList>
    </citation>
    <scope>NUCLEOTIDE SEQUENCE [LARGE SCALE GENOMIC DNA]</scope>
    <source>
        <strain evidence="3 4">ABH32</strain>
    </source>
</reference>
<dbReference type="OrthoDB" id="205969at2157"/>
<keyword evidence="1" id="KW-1133">Transmembrane helix</keyword>
<dbReference type="Pfam" id="PF26514">
    <property type="entry name" value="DUF8173"/>
    <property type="match status" value="1"/>
</dbReference>